<accession>A0A399CXG3</accession>
<evidence type="ECO:0000313" key="2">
    <source>
        <dbReference type="Proteomes" id="UP000266441"/>
    </source>
</evidence>
<dbReference type="EMBL" id="QWET01000018">
    <property type="protein sequence ID" value="RIH63648.1"/>
    <property type="molecule type" value="Genomic_DNA"/>
</dbReference>
<protein>
    <submittedName>
        <fullName evidence="1">Phosphoribosylpyrophosphate synthetase</fullName>
    </submittedName>
</protein>
<dbReference type="Proteomes" id="UP000266441">
    <property type="component" value="Unassembled WGS sequence"/>
</dbReference>
<gene>
    <name evidence="1" type="ORF">D1164_18885</name>
</gene>
<organism evidence="1 2">
    <name type="scientific">Mariniphaga sediminis</name>
    <dbReference type="NCBI Taxonomy" id="1628158"/>
    <lineage>
        <taxon>Bacteria</taxon>
        <taxon>Pseudomonadati</taxon>
        <taxon>Bacteroidota</taxon>
        <taxon>Bacteroidia</taxon>
        <taxon>Marinilabiliales</taxon>
        <taxon>Prolixibacteraceae</taxon>
        <taxon>Mariniphaga</taxon>
    </lineage>
</organism>
<reference evidence="1 2" key="1">
    <citation type="journal article" date="2015" name="Int. J. Syst. Evol. Microbiol.">
        <title>Mariniphaga sediminis sp. nov., isolated from coastal sediment.</title>
        <authorList>
            <person name="Wang F.Q."/>
            <person name="Shen Q.Y."/>
            <person name="Chen G.J."/>
            <person name="Du Z.J."/>
        </authorList>
    </citation>
    <scope>NUCLEOTIDE SEQUENCE [LARGE SCALE GENOMIC DNA]</scope>
    <source>
        <strain evidence="1 2">SY21</strain>
    </source>
</reference>
<evidence type="ECO:0000313" key="1">
    <source>
        <dbReference type="EMBL" id="RIH63648.1"/>
    </source>
</evidence>
<name>A0A399CXG3_9BACT</name>
<comment type="caution">
    <text evidence="1">The sequence shown here is derived from an EMBL/GenBank/DDBJ whole genome shotgun (WGS) entry which is preliminary data.</text>
</comment>
<keyword evidence="2" id="KW-1185">Reference proteome</keyword>
<proteinExistence type="predicted"/>
<dbReference type="AlphaFoldDB" id="A0A399CXG3"/>
<dbReference type="RefSeq" id="WP_119351457.1">
    <property type="nucleotide sequence ID" value="NZ_JBFHKJ010000400.1"/>
</dbReference>
<sequence length="104" mass="11606">MNNQFSTLTEAIEDLRKRGFTHNLRINEKGQLEEPGGIHLGPSEVKLMEFHRFEGMTDPADASIVYALETKSGIKGTVVDTYGASGSEITSEFMNKVEQHQFDT</sequence>
<dbReference type="OrthoDB" id="8418771at2"/>